<protein>
    <recommendedName>
        <fullName evidence="1">AMP-dependent synthetase/ligase domain-containing protein</fullName>
    </recommendedName>
</protein>
<dbReference type="HOGENOM" id="CLU_037349_1_0_1"/>
<feature type="domain" description="AMP-dependent synthetase/ligase" evidence="1">
    <location>
        <begin position="38"/>
        <end position="252"/>
    </location>
</feature>
<dbReference type="OrthoDB" id="429813at2759"/>
<dbReference type="Gene3D" id="3.40.50.12780">
    <property type="entry name" value="N-terminal domain of ligase-like"/>
    <property type="match status" value="1"/>
</dbReference>
<accession>A0A0C9UIY1</accession>
<dbReference type="Pfam" id="PF23562">
    <property type="entry name" value="AMP-binding_C_3"/>
    <property type="match status" value="1"/>
</dbReference>
<dbReference type="SUPFAM" id="SSF56801">
    <property type="entry name" value="Acetyl-CoA synthetase-like"/>
    <property type="match status" value="1"/>
</dbReference>
<keyword evidence="3" id="KW-1185">Reference proteome</keyword>
<dbReference type="Pfam" id="PF00501">
    <property type="entry name" value="AMP-binding"/>
    <property type="match status" value="1"/>
</dbReference>
<dbReference type="AlphaFoldDB" id="A0A0C9UIY1"/>
<organism evidence="2 3">
    <name type="scientific">Sphaerobolus stellatus (strain SS14)</name>
    <dbReference type="NCBI Taxonomy" id="990650"/>
    <lineage>
        <taxon>Eukaryota</taxon>
        <taxon>Fungi</taxon>
        <taxon>Dikarya</taxon>
        <taxon>Basidiomycota</taxon>
        <taxon>Agaricomycotina</taxon>
        <taxon>Agaricomycetes</taxon>
        <taxon>Phallomycetidae</taxon>
        <taxon>Geastrales</taxon>
        <taxon>Sphaerobolaceae</taxon>
        <taxon>Sphaerobolus</taxon>
    </lineage>
</organism>
<gene>
    <name evidence="2" type="ORF">M422DRAFT_76814</name>
</gene>
<dbReference type="Proteomes" id="UP000054279">
    <property type="component" value="Unassembled WGS sequence"/>
</dbReference>
<proteinExistence type="predicted"/>
<sequence>MEPTRISCHLSVLQGSSLRFSSAPIFKITATSADGRLNKWEDISYSQFAADIELVAKYWHKTLSLHSVGLGSVVGLLLSGWSYTDVVQIYGVSRAGYVPQLFSLQLPNPDAIFELLAKGDAKALICDRSSIGVVQDAPIPVYSTTDPLDIGARMADIPLPAIEIHGHADNVMMIFHTSGSTSGSPKVIPYLQRWIIGAIKKAEIVCRPKRTVCSDVTTWIGSICHIGQTFMFLGYMQHGACTILPSRQAFTSEELNNMITFAGLNRLSNYLQLDELFYIGSELGSSEKEWAYSKGLRLKASFSRSSSKRHWDVFKPTEGVACDFSPIESTSNGKFLLELIVLQESIDCPPPSLCSSDGHYHTGDFFEEIISGHYVYRGHNDDWIKCKSGLRCDAKFIEDQVKSVCGSLVLDCIVIRHGRPSPVLILEPLMPEVDQERLKQDIYNRIQPLQARCYLHERIEAQAIIVA</sequence>
<evidence type="ECO:0000313" key="2">
    <source>
        <dbReference type="EMBL" id="KIJ28867.1"/>
    </source>
</evidence>
<dbReference type="InterPro" id="IPR042099">
    <property type="entry name" value="ANL_N_sf"/>
</dbReference>
<evidence type="ECO:0000259" key="1">
    <source>
        <dbReference type="Pfam" id="PF00501"/>
    </source>
</evidence>
<dbReference type="EMBL" id="KN837296">
    <property type="protein sequence ID" value="KIJ28867.1"/>
    <property type="molecule type" value="Genomic_DNA"/>
</dbReference>
<dbReference type="InterPro" id="IPR000873">
    <property type="entry name" value="AMP-dep_synth/lig_dom"/>
</dbReference>
<evidence type="ECO:0000313" key="3">
    <source>
        <dbReference type="Proteomes" id="UP000054279"/>
    </source>
</evidence>
<name>A0A0C9UIY1_SPHS4</name>
<reference evidence="2 3" key="1">
    <citation type="submission" date="2014-06" db="EMBL/GenBank/DDBJ databases">
        <title>Evolutionary Origins and Diversification of the Mycorrhizal Mutualists.</title>
        <authorList>
            <consortium name="DOE Joint Genome Institute"/>
            <consortium name="Mycorrhizal Genomics Consortium"/>
            <person name="Kohler A."/>
            <person name="Kuo A."/>
            <person name="Nagy L.G."/>
            <person name="Floudas D."/>
            <person name="Copeland A."/>
            <person name="Barry K.W."/>
            <person name="Cichocki N."/>
            <person name="Veneault-Fourrey C."/>
            <person name="LaButti K."/>
            <person name="Lindquist E.A."/>
            <person name="Lipzen A."/>
            <person name="Lundell T."/>
            <person name="Morin E."/>
            <person name="Murat C."/>
            <person name="Riley R."/>
            <person name="Ohm R."/>
            <person name="Sun H."/>
            <person name="Tunlid A."/>
            <person name="Henrissat B."/>
            <person name="Grigoriev I.V."/>
            <person name="Hibbett D.S."/>
            <person name="Martin F."/>
        </authorList>
    </citation>
    <scope>NUCLEOTIDE SEQUENCE [LARGE SCALE GENOMIC DNA]</scope>
    <source>
        <strain evidence="2 3">SS14</strain>
    </source>
</reference>